<name>A0AAE0IDU6_9PEZI</name>
<keyword evidence="3" id="KW-1185">Reference proteome</keyword>
<proteinExistence type="predicted"/>
<organism evidence="2 3">
    <name type="scientific">Apodospora peruviana</name>
    <dbReference type="NCBI Taxonomy" id="516989"/>
    <lineage>
        <taxon>Eukaryota</taxon>
        <taxon>Fungi</taxon>
        <taxon>Dikarya</taxon>
        <taxon>Ascomycota</taxon>
        <taxon>Pezizomycotina</taxon>
        <taxon>Sordariomycetes</taxon>
        <taxon>Sordariomycetidae</taxon>
        <taxon>Sordariales</taxon>
        <taxon>Lasiosphaeriaceae</taxon>
        <taxon>Apodospora</taxon>
    </lineage>
</organism>
<feature type="signal peptide" evidence="1">
    <location>
        <begin position="1"/>
        <end position="19"/>
    </location>
</feature>
<sequence>MRSTTILVALTAYISAAAAAPSNVVPRADAPCDAWSDECREVITGNACFAAYITGTNKSQVLDCVDVEDHAVSERKICNCYGCAETTVQQWAIDNLQCAP</sequence>
<comment type="caution">
    <text evidence="2">The sequence shown here is derived from an EMBL/GenBank/DDBJ whole genome shotgun (WGS) entry which is preliminary data.</text>
</comment>
<reference evidence="2" key="1">
    <citation type="journal article" date="2023" name="Mol. Phylogenet. Evol.">
        <title>Genome-scale phylogeny and comparative genomics of the fungal order Sordariales.</title>
        <authorList>
            <person name="Hensen N."/>
            <person name="Bonometti L."/>
            <person name="Westerberg I."/>
            <person name="Brannstrom I.O."/>
            <person name="Guillou S."/>
            <person name="Cros-Aarteil S."/>
            <person name="Calhoun S."/>
            <person name="Haridas S."/>
            <person name="Kuo A."/>
            <person name="Mondo S."/>
            <person name="Pangilinan J."/>
            <person name="Riley R."/>
            <person name="LaButti K."/>
            <person name="Andreopoulos B."/>
            <person name="Lipzen A."/>
            <person name="Chen C."/>
            <person name="Yan M."/>
            <person name="Daum C."/>
            <person name="Ng V."/>
            <person name="Clum A."/>
            <person name="Steindorff A."/>
            <person name="Ohm R.A."/>
            <person name="Martin F."/>
            <person name="Silar P."/>
            <person name="Natvig D.O."/>
            <person name="Lalanne C."/>
            <person name="Gautier V."/>
            <person name="Ament-Velasquez S.L."/>
            <person name="Kruys A."/>
            <person name="Hutchinson M.I."/>
            <person name="Powell A.J."/>
            <person name="Barry K."/>
            <person name="Miller A.N."/>
            <person name="Grigoriev I.V."/>
            <person name="Debuchy R."/>
            <person name="Gladieux P."/>
            <person name="Hiltunen Thoren M."/>
            <person name="Johannesson H."/>
        </authorList>
    </citation>
    <scope>NUCLEOTIDE SEQUENCE</scope>
    <source>
        <strain evidence="2">CBS 118394</strain>
    </source>
</reference>
<dbReference type="AlphaFoldDB" id="A0AAE0IDU6"/>
<reference evidence="2" key="2">
    <citation type="submission" date="2023-06" db="EMBL/GenBank/DDBJ databases">
        <authorList>
            <consortium name="Lawrence Berkeley National Laboratory"/>
            <person name="Haridas S."/>
            <person name="Hensen N."/>
            <person name="Bonometti L."/>
            <person name="Westerberg I."/>
            <person name="Brannstrom I.O."/>
            <person name="Guillou S."/>
            <person name="Cros-Aarteil S."/>
            <person name="Calhoun S."/>
            <person name="Kuo A."/>
            <person name="Mondo S."/>
            <person name="Pangilinan J."/>
            <person name="Riley R."/>
            <person name="Labutti K."/>
            <person name="Andreopoulos B."/>
            <person name="Lipzen A."/>
            <person name="Chen C."/>
            <person name="Yanf M."/>
            <person name="Daum C."/>
            <person name="Ng V."/>
            <person name="Clum A."/>
            <person name="Steindorff A."/>
            <person name="Ohm R."/>
            <person name="Martin F."/>
            <person name="Silar P."/>
            <person name="Natvig D."/>
            <person name="Lalanne C."/>
            <person name="Gautier V."/>
            <person name="Ament-Velasquez S.L."/>
            <person name="Kruys A."/>
            <person name="Hutchinson M.I."/>
            <person name="Powell A.J."/>
            <person name="Barry K."/>
            <person name="Miller A.N."/>
            <person name="Grigoriev I.V."/>
            <person name="Debuchy R."/>
            <person name="Gladieux P."/>
            <person name="Thoren M.H."/>
            <person name="Johannesson H."/>
        </authorList>
    </citation>
    <scope>NUCLEOTIDE SEQUENCE</scope>
    <source>
        <strain evidence="2">CBS 118394</strain>
    </source>
</reference>
<evidence type="ECO:0000313" key="3">
    <source>
        <dbReference type="Proteomes" id="UP001283341"/>
    </source>
</evidence>
<evidence type="ECO:0000313" key="2">
    <source>
        <dbReference type="EMBL" id="KAK3322932.1"/>
    </source>
</evidence>
<feature type="chain" id="PRO_5042069987" evidence="1">
    <location>
        <begin position="20"/>
        <end position="100"/>
    </location>
</feature>
<dbReference type="Proteomes" id="UP001283341">
    <property type="component" value="Unassembled WGS sequence"/>
</dbReference>
<protein>
    <submittedName>
        <fullName evidence="2">Uncharacterized protein</fullName>
    </submittedName>
</protein>
<accession>A0AAE0IDU6</accession>
<dbReference type="EMBL" id="JAUEDM010000003">
    <property type="protein sequence ID" value="KAK3322932.1"/>
    <property type="molecule type" value="Genomic_DNA"/>
</dbReference>
<keyword evidence="1" id="KW-0732">Signal</keyword>
<evidence type="ECO:0000256" key="1">
    <source>
        <dbReference type="SAM" id="SignalP"/>
    </source>
</evidence>
<gene>
    <name evidence="2" type="ORF">B0H66DRAFT_602356</name>
</gene>